<evidence type="ECO:0000256" key="1">
    <source>
        <dbReference type="ARBA" id="ARBA00006347"/>
    </source>
</evidence>
<feature type="chain" id="PRO_5002908807" evidence="4">
    <location>
        <begin position="25"/>
        <end position="210"/>
    </location>
</feature>
<sequence length="210" mass="22973">MVSSRVSGALRALIFAALIALASAAKGVVQAGDSNFDRLVLGSGKNAFSMKPDWDKLGGHYADHPSVLIVDVDCTADGQGTCQRMGVQGYPTIKYFMSGDKKGKDYQQGRDFNSLKSFAESKLNKPVCDAATKKGCAKNEIAFIEKHEGKSADALKEVAKEKADELKEIRKARSEAESELKQKQREWKKRENALNRATNILKQMQKTASA</sequence>
<dbReference type="FunCoup" id="C1E1S7">
    <property type="interactions" value="516"/>
</dbReference>
<evidence type="ECO:0000256" key="2">
    <source>
        <dbReference type="ARBA" id="ARBA00022729"/>
    </source>
</evidence>
<dbReference type="GO" id="GO:0005783">
    <property type="term" value="C:endoplasmic reticulum"/>
    <property type="evidence" value="ECO:0007669"/>
    <property type="project" value="TreeGrafter"/>
</dbReference>
<dbReference type="Proteomes" id="UP000002009">
    <property type="component" value="Chromosome 3"/>
</dbReference>
<feature type="signal peptide" evidence="4">
    <location>
        <begin position="1"/>
        <end position="24"/>
    </location>
</feature>
<keyword evidence="3" id="KW-0175">Coiled coil</keyword>
<dbReference type="AlphaFoldDB" id="C1E1S7"/>
<dbReference type="OrthoDB" id="10264505at2759"/>
<dbReference type="GO" id="GO:0006457">
    <property type="term" value="P:protein folding"/>
    <property type="evidence" value="ECO:0007669"/>
    <property type="project" value="TreeGrafter"/>
</dbReference>
<evidence type="ECO:0000313" key="7">
    <source>
        <dbReference type="Proteomes" id="UP000002009"/>
    </source>
</evidence>
<dbReference type="GO" id="GO:0003756">
    <property type="term" value="F:protein disulfide isomerase activity"/>
    <property type="evidence" value="ECO:0007669"/>
    <property type="project" value="TreeGrafter"/>
</dbReference>
<comment type="similarity">
    <text evidence="1">Belongs to the protein disulfide isomerase family.</text>
</comment>
<dbReference type="EMBL" id="CP001324">
    <property type="protein sequence ID" value="ACO62220.1"/>
    <property type="molecule type" value="Genomic_DNA"/>
</dbReference>
<dbReference type="InterPro" id="IPR036249">
    <property type="entry name" value="Thioredoxin-like_sf"/>
</dbReference>
<dbReference type="RefSeq" id="XP_002500962.1">
    <property type="nucleotide sequence ID" value="XM_002500916.1"/>
</dbReference>
<keyword evidence="7" id="KW-1185">Reference proteome</keyword>
<dbReference type="PANTHER" id="PTHR45672:SF3">
    <property type="entry name" value="THIOREDOXIN DOMAIN-CONTAINING PROTEIN 5"/>
    <property type="match status" value="1"/>
</dbReference>
<keyword evidence="2 4" id="KW-0732">Signal</keyword>
<dbReference type="KEGG" id="mis:MICPUN_112673"/>
<accession>C1E1S7</accession>
<gene>
    <name evidence="6" type="primary">PDI</name>
    <name evidence="6" type="ORF">MICPUN_112673</name>
</gene>
<proteinExistence type="inferred from homology"/>
<dbReference type="OMA" id="CAKNEIA"/>
<name>C1E1S7_MICCC</name>
<evidence type="ECO:0000259" key="5">
    <source>
        <dbReference type="Pfam" id="PF00085"/>
    </source>
</evidence>
<dbReference type="Gene3D" id="3.40.30.10">
    <property type="entry name" value="Glutaredoxin"/>
    <property type="match status" value="1"/>
</dbReference>
<evidence type="ECO:0000256" key="4">
    <source>
        <dbReference type="SAM" id="SignalP"/>
    </source>
</evidence>
<dbReference type="InterPro" id="IPR051063">
    <property type="entry name" value="PDI"/>
</dbReference>
<dbReference type="InterPro" id="IPR013766">
    <property type="entry name" value="Thioredoxin_domain"/>
</dbReference>
<feature type="coiled-coil region" evidence="3">
    <location>
        <begin position="152"/>
        <end position="193"/>
    </location>
</feature>
<dbReference type="Pfam" id="PF00085">
    <property type="entry name" value="Thioredoxin"/>
    <property type="match status" value="1"/>
</dbReference>
<dbReference type="STRING" id="296587.C1E1S7"/>
<dbReference type="PANTHER" id="PTHR45672">
    <property type="entry name" value="PROTEIN DISULFIDE-ISOMERASE C17H9.14C-RELATED"/>
    <property type="match status" value="1"/>
</dbReference>
<evidence type="ECO:0000256" key="3">
    <source>
        <dbReference type="SAM" id="Coils"/>
    </source>
</evidence>
<feature type="domain" description="Thioredoxin" evidence="5">
    <location>
        <begin position="50"/>
        <end position="120"/>
    </location>
</feature>
<dbReference type="GeneID" id="8242151"/>
<protein>
    <submittedName>
        <fullName evidence="6">Protein disulfide isomerase</fullName>
    </submittedName>
</protein>
<reference evidence="6 7" key="1">
    <citation type="journal article" date="2009" name="Science">
        <title>Green evolution and dynamic adaptations revealed by genomes of the marine picoeukaryotes Micromonas.</title>
        <authorList>
            <person name="Worden A.Z."/>
            <person name="Lee J.H."/>
            <person name="Mock T."/>
            <person name="Rouze P."/>
            <person name="Simmons M.P."/>
            <person name="Aerts A.L."/>
            <person name="Allen A.E."/>
            <person name="Cuvelier M.L."/>
            <person name="Derelle E."/>
            <person name="Everett M.V."/>
            <person name="Foulon E."/>
            <person name="Grimwood J."/>
            <person name="Gundlach H."/>
            <person name="Henrissat B."/>
            <person name="Napoli C."/>
            <person name="McDonald S.M."/>
            <person name="Parker M.S."/>
            <person name="Rombauts S."/>
            <person name="Salamov A."/>
            <person name="Von Dassow P."/>
            <person name="Badger J.H."/>
            <person name="Coutinho P.M."/>
            <person name="Demir E."/>
            <person name="Dubchak I."/>
            <person name="Gentemann C."/>
            <person name="Eikrem W."/>
            <person name="Gready J.E."/>
            <person name="John U."/>
            <person name="Lanier W."/>
            <person name="Lindquist E.A."/>
            <person name="Lucas S."/>
            <person name="Mayer K.F."/>
            <person name="Moreau H."/>
            <person name="Not F."/>
            <person name="Otillar R."/>
            <person name="Panaud O."/>
            <person name="Pangilinan J."/>
            <person name="Paulsen I."/>
            <person name="Piegu B."/>
            <person name="Poliakov A."/>
            <person name="Robbens S."/>
            <person name="Schmutz J."/>
            <person name="Toulza E."/>
            <person name="Wyss T."/>
            <person name="Zelensky A."/>
            <person name="Zhou K."/>
            <person name="Armbrust E.V."/>
            <person name="Bhattacharya D."/>
            <person name="Goodenough U.W."/>
            <person name="Van de Peer Y."/>
            <person name="Grigoriev I.V."/>
        </authorList>
    </citation>
    <scope>NUCLEOTIDE SEQUENCE [LARGE SCALE GENOMIC DNA]</scope>
    <source>
        <strain evidence="7">RCC299 / NOUM17</strain>
    </source>
</reference>
<dbReference type="eggNOG" id="KOG0191">
    <property type="taxonomic scope" value="Eukaryota"/>
</dbReference>
<keyword evidence="6" id="KW-0413">Isomerase</keyword>
<dbReference type="SUPFAM" id="SSF52833">
    <property type="entry name" value="Thioredoxin-like"/>
    <property type="match status" value="1"/>
</dbReference>
<evidence type="ECO:0000313" key="6">
    <source>
        <dbReference type="EMBL" id="ACO62220.1"/>
    </source>
</evidence>
<dbReference type="InParanoid" id="C1E1S7"/>
<organism evidence="6 7">
    <name type="scientific">Micromonas commoda (strain RCC299 / NOUM17 / CCMP2709)</name>
    <name type="common">Picoplanktonic green alga</name>
    <dbReference type="NCBI Taxonomy" id="296587"/>
    <lineage>
        <taxon>Eukaryota</taxon>
        <taxon>Viridiplantae</taxon>
        <taxon>Chlorophyta</taxon>
        <taxon>Mamiellophyceae</taxon>
        <taxon>Mamiellales</taxon>
        <taxon>Mamiellaceae</taxon>
        <taxon>Micromonas</taxon>
    </lineage>
</organism>